<proteinExistence type="predicted"/>
<organism evidence="1 2">
    <name type="scientific">Pleurodeles waltl</name>
    <name type="common">Iberian ribbed newt</name>
    <dbReference type="NCBI Taxonomy" id="8319"/>
    <lineage>
        <taxon>Eukaryota</taxon>
        <taxon>Metazoa</taxon>
        <taxon>Chordata</taxon>
        <taxon>Craniata</taxon>
        <taxon>Vertebrata</taxon>
        <taxon>Euteleostomi</taxon>
        <taxon>Amphibia</taxon>
        <taxon>Batrachia</taxon>
        <taxon>Caudata</taxon>
        <taxon>Salamandroidea</taxon>
        <taxon>Salamandridae</taxon>
        <taxon>Pleurodelinae</taxon>
        <taxon>Pleurodeles</taxon>
    </lineage>
</organism>
<gene>
    <name evidence="1" type="ORF">NDU88_003592</name>
</gene>
<dbReference type="EMBL" id="JANPWB010000016">
    <property type="protein sequence ID" value="KAJ1083433.1"/>
    <property type="molecule type" value="Genomic_DNA"/>
</dbReference>
<evidence type="ECO:0000313" key="1">
    <source>
        <dbReference type="EMBL" id="KAJ1083433.1"/>
    </source>
</evidence>
<keyword evidence="2" id="KW-1185">Reference proteome</keyword>
<comment type="caution">
    <text evidence="1">The sequence shown here is derived from an EMBL/GenBank/DDBJ whole genome shotgun (WGS) entry which is preliminary data.</text>
</comment>
<accession>A0AAV7L287</accession>
<dbReference type="Proteomes" id="UP001066276">
    <property type="component" value="Chromosome 12"/>
</dbReference>
<protein>
    <submittedName>
        <fullName evidence="1">Uncharacterized protein</fullName>
    </submittedName>
</protein>
<dbReference type="AlphaFoldDB" id="A0AAV7L287"/>
<reference evidence="1" key="1">
    <citation type="journal article" date="2022" name="bioRxiv">
        <title>Sequencing and chromosome-scale assembly of the giantPleurodeles waltlgenome.</title>
        <authorList>
            <person name="Brown T."/>
            <person name="Elewa A."/>
            <person name="Iarovenko S."/>
            <person name="Subramanian E."/>
            <person name="Araus A.J."/>
            <person name="Petzold A."/>
            <person name="Susuki M."/>
            <person name="Suzuki K.-i.T."/>
            <person name="Hayashi T."/>
            <person name="Toyoda A."/>
            <person name="Oliveira C."/>
            <person name="Osipova E."/>
            <person name="Leigh N.D."/>
            <person name="Simon A."/>
            <person name="Yun M.H."/>
        </authorList>
    </citation>
    <scope>NUCLEOTIDE SEQUENCE</scope>
    <source>
        <strain evidence="1">20211129_DDA</strain>
        <tissue evidence="1">Liver</tissue>
    </source>
</reference>
<name>A0AAV7L287_PLEWA</name>
<sequence length="152" mass="16508">MEERAQSGAVRLTARDLASRDGGSLDLILSVHETFSDSRSAILGFIAEEELDYEEDIPGSGEKAVAVHQATASGQVVQGDHLSGRRDVATNLRRVAEIPWAGTRSGCTEDGGSQGIMGIRRVRMLQLVQQSVALSTRKSYTQAWLEFLSYVV</sequence>
<evidence type="ECO:0000313" key="2">
    <source>
        <dbReference type="Proteomes" id="UP001066276"/>
    </source>
</evidence>